<name>A0A8X6V616_TRICX</name>
<dbReference type="AlphaFoldDB" id="A0A8X6V616"/>
<accession>A0A8X6V616</accession>
<sequence length="167" mass="18768">MFWREEATRPFSSVFFNGLPSTPASRNGGGVIYFQQFELHSEFPAHGQVSNPTFGVHGHRFRGNEKCRDVTEPPVNSGFGPPRVPTPPQCGGCGGLRYASGQMKDSAIFMCERMGMNAVVLSTKRSRFFRCVTRKRHSTSISRGWRNDCQFPLSYRVLQGKIVCQSR</sequence>
<organism evidence="1 2">
    <name type="scientific">Trichonephila clavipes</name>
    <name type="common">Golden silk orbweaver</name>
    <name type="synonym">Nephila clavipes</name>
    <dbReference type="NCBI Taxonomy" id="2585209"/>
    <lineage>
        <taxon>Eukaryota</taxon>
        <taxon>Metazoa</taxon>
        <taxon>Ecdysozoa</taxon>
        <taxon>Arthropoda</taxon>
        <taxon>Chelicerata</taxon>
        <taxon>Arachnida</taxon>
        <taxon>Araneae</taxon>
        <taxon>Araneomorphae</taxon>
        <taxon>Entelegynae</taxon>
        <taxon>Araneoidea</taxon>
        <taxon>Nephilidae</taxon>
        <taxon>Trichonephila</taxon>
    </lineage>
</organism>
<comment type="caution">
    <text evidence="1">The sequence shown here is derived from an EMBL/GenBank/DDBJ whole genome shotgun (WGS) entry which is preliminary data.</text>
</comment>
<evidence type="ECO:0000313" key="1">
    <source>
        <dbReference type="EMBL" id="GFX94454.1"/>
    </source>
</evidence>
<protein>
    <submittedName>
        <fullName evidence="1">Uncharacterized protein</fullName>
    </submittedName>
</protein>
<dbReference type="Proteomes" id="UP000887159">
    <property type="component" value="Unassembled WGS sequence"/>
</dbReference>
<gene>
    <name evidence="1" type="ORF">TNCV_4294961</name>
</gene>
<evidence type="ECO:0000313" key="2">
    <source>
        <dbReference type="Proteomes" id="UP000887159"/>
    </source>
</evidence>
<dbReference type="EMBL" id="BMAU01021177">
    <property type="protein sequence ID" value="GFX94454.1"/>
    <property type="molecule type" value="Genomic_DNA"/>
</dbReference>
<reference evidence="1" key="1">
    <citation type="submission" date="2020-08" db="EMBL/GenBank/DDBJ databases">
        <title>Multicomponent nature underlies the extraordinary mechanical properties of spider dragline silk.</title>
        <authorList>
            <person name="Kono N."/>
            <person name="Nakamura H."/>
            <person name="Mori M."/>
            <person name="Yoshida Y."/>
            <person name="Ohtoshi R."/>
            <person name="Malay A.D."/>
            <person name="Moran D.A.P."/>
            <person name="Tomita M."/>
            <person name="Numata K."/>
            <person name="Arakawa K."/>
        </authorList>
    </citation>
    <scope>NUCLEOTIDE SEQUENCE</scope>
</reference>
<keyword evidence="2" id="KW-1185">Reference proteome</keyword>
<proteinExistence type="predicted"/>